<keyword evidence="2" id="KW-1185">Reference proteome</keyword>
<dbReference type="EMBL" id="AOKY01000284">
    <property type="protein sequence ID" value="KDB23901.1"/>
    <property type="molecule type" value="Genomic_DNA"/>
</dbReference>
<reference evidence="1 2" key="1">
    <citation type="submission" date="2014-02" db="EMBL/GenBank/DDBJ databases">
        <title>The Genome Sequence of Trichophyton interdigitale MR816.</title>
        <authorList>
            <consortium name="The Broad Institute Genomics Platform"/>
            <person name="Cuomo C.A."/>
            <person name="White T.C."/>
            <person name="Graser Y."/>
            <person name="Martinez-Rossi N."/>
            <person name="Heitman J."/>
            <person name="Young S.K."/>
            <person name="Zeng Q."/>
            <person name="Gargeya S."/>
            <person name="Abouelleil A."/>
            <person name="Alvarado L."/>
            <person name="Chapman S.B."/>
            <person name="Gainer-Dewar J."/>
            <person name="Goldberg J."/>
            <person name="Griggs A."/>
            <person name="Gujja S."/>
            <person name="Hansen M."/>
            <person name="Howarth C."/>
            <person name="Imamovic A."/>
            <person name="Larimer J."/>
            <person name="Martinez D."/>
            <person name="Murphy C."/>
            <person name="Pearson M.D."/>
            <person name="Persinoti G."/>
            <person name="Poon T."/>
            <person name="Priest M."/>
            <person name="Roberts A.D."/>
            <person name="Saif S."/>
            <person name="Shea T.D."/>
            <person name="Sykes S.N."/>
            <person name="Wortman J."/>
            <person name="Nusbaum C."/>
            <person name="Birren B."/>
        </authorList>
    </citation>
    <scope>NUCLEOTIDE SEQUENCE [LARGE SCALE GENOMIC DNA]</scope>
    <source>
        <strain evidence="1 2">MR816</strain>
    </source>
</reference>
<dbReference type="HOGENOM" id="CLU_1511667_0_0_1"/>
<accession>A0A059J7P4</accession>
<protein>
    <submittedName>
        <fullName evidence="1">Uncharacterized protein</fullName>
    </submittedName>
</protein>
<sequence length="178" mass="19646">MNAEVTGPTLVTLVADQAIVQNYDLLSGLLIVPYGAVGGTVAPFAITKCSAKVPRQPYALCEGPETFFTKGDAIDVRGPVKMYLMKSHATRNIMDILPRKGQHLSAQRIVDEEGQFIATDPENTRAISGLYGTKALCPGHISVSPMRVHVQRLEENLLFHYLLEHSHHIYAAMYRGER</sequence>
<gene>
    <name evidence="1" type="ORF">H109_04211</name>
</gene>
<dbReference type="AlphaFoldDB" id="A0A059J7P4"/>
<evidence type="ECO:0000313" key="2">
    <source>
        <dbReference type="Proteomes" id="UP000024533"/>
    </source>
</evidence>
<name>A0A059J7P4_TRIIM</name>
<comment type="caution">
    <text evidence="1">The sequence shown here is derived from an EMBL/GenBank/DDBJ whole genome shotgun (WGS) entry which is preliminary data.</text>
</comment>
<dbReference type="Proteomes" id="UP000024533">
    <property type="component" value="Unassembled WGS sequence"/>
</dbReference>
<evidence type="ECO:0000313" key="1">
    <source>
        <dbReference type="EMBL" id="KDB23901.1"/>
    </source>
</evidence>
<proteinExistence type="predicted"/>
<organism evidence="1 2">
    <name type="scientific">Trichophyton interdigitale (strain MR816)</name>
    <dbReference type="NCBI Taxonomy" id="1215338"/>
    <lineage>
        <taxon>Eukaryota</taxon>
        <taxon>Fungi</taxon>
        <taxon>Dikarya</taxon>
        <taxon>Ascomycota</taxon>
        <taxon>Pezizomycotina</taxon>
        <taxon>Eurotiomycetes</taxon>
        <taxon>Eurotiomycetidae</taxon>
        <taxon>Onygenales</taxon>
        <taxon>Arthrodermataceae</taxon>
        <taxon>Trichophyton</taxon>
    </lineage>
</organism>